<dbReference type="InterPro" id="IPR043136">
    <property type="entry name" value="B30.2/SPRY_sf"/>
</dbReference>
<dbReference type="SMART" id="SM00368">
    <property type="entry name" value="LRR_RI"/>
    <property type="match status" value="10"/>
</dbReference>
<dbReference type="InterPro" id="IPR051261">
    <property type="entry name" value="NLR"/>
</dbReference>
<dbReference type="Ensembl" id="ENSSTUT00000102512.1">
    <property type="protein sequence ID" value="ENSSTUP00000095476.1"/>
    <property type="gene ID" value="ENSSTUG00000042913.1"/>
</dbReference>
<organism evidence="10 11">
    <name type="scientific">Salmo trutta</name>
    <name type="common">Brown trout</name>
    <dbReference type="NCBI Taxonomy" id="8032"/>
    <lineage>
        <taxon>Eukaryota</taxon>
        <taxon>Metazoa</taxon>
        <taxon>Chordata</taxon>
        <taxon>Craniata</taxon>
        <taxon>Vertebrata</taxon>
        <taxon>Euteleostomi</taxon>
        <taxon>Actinopterygii</taxon>
        <taxon>Neopterygii</taxon>
        <taxon>Teleostei</taxon>
        <taxon>Protacanthopterygii</taxon>
        <taxon>Salmoniformes</taxon>
        <taxon>Salmonidae</taxon>
        <taxon>Salmoninae</taxon>
        <taxon>Salmo</taxon>
    </lineage>
</organism>
<dbReference type="InterPro" id="IPR003877">
    <property type="entry name" value="SPRY_dom"/>
</dbReference>
<dbReference type="GO" id="GO:0005737">
    <property type="term" value="C:cytoplasm"/>
    <property type="evidence" value="ECO:0007669"/>
    <property type="project" value="UniProtKB-SubCell"/>
</dbReference>
<feature type="compositionally biased region" description="Basic and acidic residues" evidence="7">
    <location>
        <begin position="1"/>
        <end position="10"/>
    </location>
</feature>
<reference evidence="10" key="1">
    <citation type="submission" date="2025-08" db="UniProtKB">
        <authorList>
            <consortium name="Ensembl"/>
        </authorList>
    </citation>
    <scope>IDENTIFICATION</scope>
</reference>
<dbReference type="SMART" id="SM00449">
    <property type="entry name" value="SPRY"/>
    <property type="match status" value="1"/>
</dbReference>
<dbReference type="Pfam" id="PF14484">
    <property type="entry name" value="FISNA"/>
    <property type="match status" value="1"/>
</dbReference>
<dbReference type="InterPro" id="IPR001870">
    <property type="entry name" value="B30.2/SPRY"/>
</dbReference>
<dbReference type="Pfam" id="PF00622">
    <property type="entry name" value="SPRY"/>
    <property type="match status" value="1"/>
</dbReference>
<sequence length="1314" mass="147200">MSLSGEREEGGTASKMSLSGEREEGGPASKMSLSGEREEGGPASKMSLSGEHDTKAKSPIKQERPASPVSSCESDRSMSPPPRFREGEFSTEQSPIKQERPASPVPSCVSMKSDWSMGRPIQFREGDFSTEQRNQQERSESEILSGQSSQSHQIDLASIFSLLEAKMMTFVKNELKMFKRILSPELPEGFESQKQDREVVDTEDEKQESSAREGALKITLHVLRKMNQKELADTLEKYDPAVICQRELKSNLKKKFQCVFEGIAKQGNPTLLNKIYTELYITEGGTGQVNNEHELRQIETTTRKQARPETAVKCNDIFKPLTGQDKRIRTVLTKGVAGIGKTVSVQKFILDWADGIANQDVQFVFAFPFRQLNLMKEYKHTFIELLNHFSMETKESRISNYDKYKVLFIFDGLDECRLPLDFQKNKICCDVTESTSVDVLLTNLIKGNLLPSALLWITTQPAAANKIPSGCVDQVTEVRGFNDPQKEEYFRKRFSDEDLASRIISHIKTSRSLHIMCHIPVFCWISATVLEHMLKHKREEMPKTLTEMYTHLVVFHTKQKNEKYLGKEETGLHWNKESILSLGKLAFQQLVKGNLIFYEKDLKEVGINVNEASVYSGLCTQLFKEEYSLYQDKVYCFVHLSIQEFLAAVYVFLSFMNNNENLMAEPQSTSRNLSALFRDKPEVTVYKSAVDKAIQSETGNLDLFLRFLLGLSLESNQKHLQGLLTKTRSSSKTHEETVNYIKEKIRENPSPERSINLFHCLNELNDHSLVEEIQSFLSSGSLSKSNLSPAQWSALVFVLLTSEKELDVFDLKKYSRSEEGLLRLLPVVKASRAVLLSGCGVTEEGCASLVSALKSNPSHLRELDLSNSDLKDSGVKLLSAGLGNPHCKLETLRLSGCGVTEEGCASLVSALRSNPSYLRELDLSNNDLKDSGVKLLSAGLGNPHCRLETLRLSGCLVTEEGCASLVSALRSNPSHLRELDLSNNDLKDSGVKLLSAGLGNPHCKLETLRLSGCGVTEEGCASLVSALRSNPSHLRELDLSNNDLKDSGVELLSAGLGNPHCKLETLRLSGCLVTEEGCASLVSALRSNPSHLRELDLSYNHPGDSGVRLLSAGLEDPHCRLEKLNVEHGGENTMKPGLRKYVCDLTLDLNTVHRRLSLSEENRKVICRREKQPYPDHLERFEDCKQVLCREGLTGRCYWEVEWSGYRADIGVTYKGINRRGRGIDCWLGYNDKSWSLFCSDNSYSAWHNNNRTTIDVLSSSSHRVGVYLDWPAGTLSFYRASSDTLTHLITFTSTFTEPLYAGFAFDYDSSMSL</sequence>
<dbReference type="PROSITE" id="PS51450">
    <property type="entry name" value="LRR"/>
    <property type="match status" value="2"/>
</dbReference>
<dbReference type="InterPro" id="IPR003879">
    <property type="entry name" value="Butyrophylin_SPRY"/>
</dbReference>
<dbReference type="InterPro" id="IPR041075">
    <property type="entry name" value="NOD1/2_WH"/>
</dbReference>
<evidence type="ECO:0000256" key="3">
    <source>
        <dbReference type="ARBA" id="ARBA00022614"/>
    </source>
</evidence>
<dbReference type="InterPro" id="IPR027417">
    <property type="entry name" value="P-loop_NTPase"/>
</dbReference>
<feature type="compositionally biased region" description="Basic and acidic residues" evidence="7">
    <location>
        <begin position="191"/>
        <end position="200"/>
    </location>
</feature>
<dbReference type="SUPFAM" id="SSF49899">
    <property type="entry name" value="Concanavalin A-like lectins/glucanases"/>
    <property type="match status" value="1"/>
</dbReference>
<name>A0A674DIL2_SALTR</name>
<keyword evidence="6" id="KW-0067">ATP-binding</keyword>
<evidence type="ECO:0000256" key="4">
    <source>
        <dbReference type="ARBA" id="ARBA00022737"/>
    </source>
</evidence>
<dbReference type="InterPro" id="IPR032675">
    <property type="entry name" value="LRR_dom_sf"/>
</dbReference>
<dbReference type="CDD" id="cd16040">
    <property type="entry name" value="SPRY_PRY_SNTX"/>
    <property type="match status" value="1"/>
</dbReference>
<feature type="domain" description="NACHT" evidence="9">
    <location>
        <begin position="329"/>
        <end position="463"/>
    </location>
</feature>
<evidence type="ECO:0000256" key="6">
    <source>
        <dbReference type="ARBA" id="ARBA00022840"/>
    </source>
</evidence>
<dbReference type="CDD" id="cd00116">
    <property type="entry name" value="LRR_RI"/>
    <property type="match status" value="1"/>
</dbReference>
<evidence type="ECO:0000256" key="5">
    <source>
        <dbReference type="ARBA" id="ARBA00022741"/>
    </source>
</evidence>
<keyword evidence="4" id="KW-0677">Repeat</keyword>
<evidence type="ECO:0000256" key="1">
    <source>
        <dbReference type="ARBA" id="ARBA00004496"/>
    </source>
</evidence>
<feature type="region of interest" description="Disordered" evidence="7">
    <location>
        <begin position="1"/>
        <end position="150"/>
    </location>
</feature>
<dbReference type="SMART" id="SM00589">
    <property type="entry name" value="PRY"/>
    <property type="match status" value="1"/>
</dbReference>
<evidence type="ECO:0000313" key="11">
    <source>
        <dbReference type="Proteomes" id="UP000472277"/>
    </source>
</evidence>
<feature type="domain" description="B30.2/SPRY" evidence="8">
    <location>
        <begin position="1125"/>
        <end position="1314"/>
    </location>
</feature>
<keyword evidence="2" id="KW-0963">Cytoplasm</keyword>
<feature type="region of interest" description="Disordered" evidence="7">
    <location>
        <begin position="189"/>
        <end position="212"/>
    </location>
</feature>
<gene>
    <name evidence="10" type="primary">LOC115186470</name>
</gene>
<dbReference type="InterPro" id="IPR013320">
    <property type="entry name" value="ConA-like_dom_sf"/>
</dbReference>
<feature type="compositionally biased region" description="Basic and acidic residues" evidence="7">
    <location>
        <begin position="50"/>
        <end position="64"/>
    </location>
</feature>
<dbReference type="InterPro" id="IPR041267">
    <property type="entry name" value="NLRP_HD2"/>
</dbReference>
<dbReference type="Gene3D" id="3.80.10.10">
    <property type="entry name" value="Ribonuclease Inhibitor"/>
    <property type="match status" value="3"/>
</dbReference>
<evidence type="ECO:0000313" key="10">
    <source>
        <dbReference type="Ensembl" id="ENSSTUP00000095476.1"/>
    </source>
</evidence>
<evidence type="ECO:0000256" key="2">
    <source>
        <dbReference type="ARBA" id="ARBA00022490"/>
    </source>
</evidence>
<protein>
    <submittedName>
        <fullName evidence="10">NLR family CARD domain-containing protein 3-like</fullName>
    </submittedName>
</protein>
<dbReference type="InterPro" id="IPR011029">
    <property type="entry name" value="DEATH-like_dom_sf"/>
</dbReference>
<dbReference type="Gene3D" id="2.60.120.920">
    <property type="match status" value="1"/>
</dbReference>
<dbReference type="FunFam" id="3.40.50.300:FF:001524">
    <property type="entry name" value="Si:dkey-126g1.7"/>
    <property type="match status" value="1"/>
</dbReference>
<keyword evidence="5" id="KW-0547">Nucleotide-binding</keyword>
<evidence type="ECO:0000259" key="8">
    <source>
        <dbReference type="PROSITE" id="PS50188"/>
    </source>
</evidence>
<dbReference type="PRINTS" id="PR01407">
    <property type="entry name" value="BUTYPHLNCDUF"/>
</dbReference>
<evidence type="ECO:0000259" key="9">
    <source>
        <dbReference type="PROSITE" id="PS50837"/>
    </source>
</evidence>
<dbReference type="Pfam" id="PF17779">
    <property type="entry name" value="WHD_NOD2"/>
    <property type="match status" value="1"/>
</dbReference>
<evidence type="ECO:0000256" key="7">
    <source>
        <dbReference type="SAM" id="MobiDB-lite"/>
    </source>
</evidence>
<accession>A0A674DIL2</accession>
<dbReference type="SUPFAM" id="SSF52540">
    <property type="entry name" value="P-loop containing nucleoside triphosphate hydrolases"/>
    <property type="match status" value="1"/>
</dbReference>
<dbReference type="InterPro" id="IPR007111">
    <property type="entry name" value="NACHT_NTPase"/>
</dbReference>
<dbReference type="InterPro" id="IPR006574">
    <property type="entry name" value="PRY"/>
</dbReference>
<dbReference type="SUPFAM" id="SSF52047">
    <property type="entry name" value="RNI-like"/>
    <property type="match status" value="1"/>
</dbReference>
<dbReference type="GeneTree" id="ENSGT01150000286904"/>
<keyword evidence="3" id="KW-0433">Leucine-rich repeat</keyword>
<dbReference type="Gene3D" id="1.10.533.10">
    <property type="entry name" value="Death Domain, Fas"/>
    <property type="match status" value="1"/>
</dbReference>
<dbReference type="Proteomes" id="UP000472277">
    <property type="component" value="Unassembled WGS sequence"/>
</dbReference>
<dbReference type="Pfam" id="PF05729">
    <property type="entry name" value="NACHT"/>
    <property type="match status" value="1"/>
</dbReference>
<dbReference type="Pfam" id="PF13516">
    <property type="entry name" value="LRR_6"/>
    <property type="match status" value="7"/>
</dbReference>
<dbReference type="FunFam" id="2.60.120.920:FF:000037">
    <property type="entry name" value="Si:dkey-191j3.2"/>
    <property type="match status" value="1"/>
</dbReference>
<reference evidence="10" key="2">
    <citation type="submission" date="2025-09" db="UniProtKB">
        <authorList>
            <consortium name="Ensembl"/>
        </authorList>
    </citation>
    <scope>IDENTIFICATION</scope>
</reference>
<dbReference type="Pfam" id="PF13765">
    <property type="entry name" value="PRY"/>
    <property type="match status" value="1"/>
</dbReference>
<dbReference type="PROSITE" id="PS50837">
    <property type="entry name" value="NACHT"/>
    <property type="match status" value="1"/>
</dbReference>
<dbReference type="InterPro" id="IPR029495">
    <property type="entry name" value="NACHT-assoc"/>
</dbReference>
<dbReference type="GO" id="GO:0005524">
    <property type="term" value="F:ATP binding"/>
    <property type="evidence" value="ECO:0007669"/>
    <property type="project" value="UniProtKB-KW"/>
</dbReference>
<dbReference type="InterPro" id="IPR001611">
    <property type="entry name" value="Leu-rich_rpt"/>
</dbReference>
<dbReference type="Gene3D" id="3.40.50.300">
    <property type="entry name" value="P-loop containing nucleotide triphosphate hydrolases"/>
    <property type="match status" value="1"/>
</dbReference>
<dbReference type="FunFam" id="3.80.10.10:FF:000782">
    <property type="entry name" value="Si:ch211-196h16.4"/>
    <property type="match status" value="1"/>
</dbReference>
<dbReference type="FunFam" id="3.80.10.10:FF:000100">
    <property type="entry name" value="Si:dkey-11n14.1"/>
    <property type="match status" value="1"/>
</dbReference>
<keyword evidence="11" id="KW-1185">Reference proteome</keyword>
<comment type="subcellular location">
    <subcellularLocation>
        <location evidence="1">Cytoplasm</location>
    </subcellularLocation>
</comment>
<dbReference type="SMART" id="SM01288">
    <property type="entry name" value="FISNA"/>
    <property type="match status" value="1"/>
</dbReference>
<dbReference type="Pfam" id="PF17776">
    <property type="entry name" value="NLRC4_HD2"/>
    <property type="match status" value="1"/>
</dbReference>
<dbReference type="PROSITE" id="PS50188">
    <property type="entry name" value="B302_SPRY"/>
    <property type="match status" value="1"/>
</dbReference>
<dbReference type="PANTHER" id="PTHR24106">
    <property type="entry name" value="NACHT, LRR AND CARD DOMAINS-CONTAINING"/>
    <property type="match status" value="1"/>
</dbReference>
<proteinExistence type="predicted"/>